<keyword evidence="1" id="KW-0812">Transmembrane</keyword>
<dbReference type="RefSeq" id="WP_004695415.1">
    <property type="nucleotide sequence ID" value="NZ_BBTB01000019.1"/>
</dbReference>
<evidence type="ECO:0000313" key="5">
    <source>
        <dbReference type="Proteomes" id="UP000595107"/>
    </source>
</evidence>
<dbReference type="EMBL" id="CP065666">
    <property type="protein sequence ID" value="QPS04589.1"/>
    <property type="molecule type" value="Genomic_DNA"/>
</dbReference>
<protein>
    <submittedName>
        <fullName evidence="3">Uncharacterized protein</fullName>
    </submittedName>
</protein>
<organism evidence="3 4">
    <name type="scientific">Acinetobacter johnsonii</name>
    <dbReference type="NCBI Taxonomy" id="40214"/>
    <lineage>
        <taxon>Bacteria</taxon>
        <taxon>Pseudomonadati</taxon>
        <taxon>Pseudomonadota</taxon>
        <taxon>Gammaproteobacteria</taxon>
        <taxon>Moraxellales</taxon>
        <taxon>Moraxellaceae</taxon>
        <taxon>Acinetobacter</taxon>
    </lineage>
</organism>
<keyword evidence="1" id="KW-0472">Membrane</keyword>
<sequence length="258" mass="30382">MSYYNLATNQVLLRSYEELALLHKRKNAPTESKEELAKTFGMSVDTFFRDSRRIDNYVYNFPLLSLNAAIIEGILRFILSQNLRAVINKHVEEKSKKGQDTKSPYENILDNFLIRVENDGGIENVFKYYFSYLKFHFDTEIDKALFKKIKILFRLRNILAHGTTLVETNPDFIDENNLAFFKQQEMLKDAKKLLDELYGENDLLKNISHYEVPEYFMGVTQEFLQEFKNKFGSKHNLSDDDSLFLDKIIGYSWGYRLV</sequence>
<evidence type="ECO:0000313" key="3">
    <source>
        <dbReference type="EMBL" id="SUT96497.1"/>
    </source>
</evidence>
<evidence type="ECO:0000313" key="4">
    <source>
        <dbReference type="Proteomes" id="UP000254227"/>
    </source>
</evidence>
<name>A0A380U7E4_ACIJO</name>
<dbReference type="Proteomes" id="UP000254227">
    <property type="component" value="Unassembled WGS sequence"/>
</dbReference>
<dbReference type="AlphaFoldDB" id="A0A380U7E4"/>
<keyword evidence="1" id="KW-1133">Transmembrane helix</keyword>
<reference evidence="3 4" key="1">
    <citation type="submission" date="2018-06" db="EMBL/GenBank/DDBJ databases">
        <authorList>
            <consortium name="Pathogen Informatics"/>
            <person name="Doyle S."/>
        </authorList>
    </citation>
    <scope>NUCLEOTIDE SEQUENCE [LARGE SCALE GENOMIC DNA]</scope>
    <source>
        <strain evidence="3 4">NCTC10308</strain>
    </source>
</reference>
<feature type="transmembrane region" description="Helical" evidence="1">
    <location>
        <begin position="57"/>
        <end position="79"/>
    </location>
</feature>
<reference evidence="2 5" key="2">
    <citation type="submission" date="2020-12" db="EMBL/GenBank/DDBJ databases">
        <title>FDA dAtabase for Regulatory Grade micrObial Sequences (FDA-ARGOS): Supporting development and validation of Infectious Disease Dx tests.</title>
        <authorList>
            <person name="Sproer C."/>
            <person name="Gronow S."/>
            <person name="Severitt S."/>
            <person name="Schroder I."/>
            <person name="Tallon L."/>
            <person name="Sadzewicz L."/>
            <person name="Zhao X."/>
            <person name="Boylan J."/>
            <person name="Ott S."/>
            <person name="Bowen H."/>
            <person name="Vavikolanu K."/>
            <person name="Mehta A."/>
            <person name="Aluvathingal J."/>
            <person name="Nadendla S."/>
            <person name="Lowell S."/>
            <person name="Myers T."/>
            <person name="Yan Y."/>
            <person name="Sichtig H."/>
        </authorList>
    </citation>
    <scope>NUCLEOTIDE SEQUENCE [LARGE SCALE GENOMIC DNA]</scope>
    <source>
        <strain evidence="2 5">FDAARGOS_910</strain>
    </source>
</reference>
<dbReference type="EMBL" id="UFRV01000006">
    <property type="protein sequence ID" value="SUT96497.1"/>
    <property type="molecule type" value="Genomic_DNA"/>
</dbReference>
<dbReference type="Proteomes" id="UP000595107">
    <property type="component" value="Chromosome"/>
</dbReference>
<accession>A0A380U7E4</accession>
<proteinExistence type="predicted"/>
<gene>
    <name evidence="2" type="ORF">I6G67_03615</name>
    <name evidence="3" type="ORF">NCTC10308_02040</name>
</gene>
<evidence type="ECO:0000256" key="1">
    <source>
        <dbReference type="SAM" id="Phobius"/>
    </source>
</evidence>
<evidence type="ECO:0000313" key="2">
    <source>
        <dbReference type="EMBL" id="QPS04589.1"/>
    </source>
</evidence>